<sequence>MIRNKYANAESEYTPADIMRDIKKDYGVDDNCSWTLRSSSLNNSKLFKVRKFNDVHTCSIEEILSKQRHATSEIVGGMIRNKYANAESEYTPADIMRDIKKDYGVDDNCSWTLRSSSLNNSKLFKVRKFNDVHTCSIEEILSKQRHATSEIVGGMIRNKYANAESEYTPADIMRDIKKDYGVDDNCSWTLRSSSLNNSKLFKVRKFNDVHTCSIEEILSKQRHATSEIVGGMIRNKYANAESEYTPADIMRDIKKDYGVDDNCSWTLRSSSLNNSKLFKVRKFNDVHTCSIEEILSKQRHATSEIVGGMIRNKYANAESEYTPADIMRDIKKDYGVDDNCSWTLRSSSLNNSKLFKVRKFNDVHTCSIEEILSKQRHATSEIVGGMIRNKYANAESEYTPADIMRDIKKDYGVDDNCSWTLRSSSLNNSKLFKVRKFNDVHTCSIEEILSKQRHATSEIVGGMIRNKYANAESEYTPADIMRDIKKDYGVDDNCSWTLRSSSLNNSKLFKVRKFNDVHTCSIEEILSKQRHATSEIVGGMIRNKYANAESEYTPADIMRDIKKDYGVDDNCSWTLRSSSLNNSKLFKVRKFNDVHTCSIEEILSKQRHATSEIVGGMIRNKYANAESEYTPADIMRDVKKDYGVDLTYMKAWRAKQKALEILRGNPSESYGKLPSYLYMLMHTNPGSVVKLHKSEGGSFLYVFVSLDASIKGWEYCKPIVVINGSFLSARTGTLITAYTQDAAGKKILLTYSVVDSEDDASWEWFFERFRDTYGAREGMCIVSDMHESILKATSVVYPGVIHRVCMFHLWNNIKMNYTKNHIPIKELFFASAKAYTVEEFDRHMAEINNIDKRVGEYLLNVGYHRWSRAHSKVQGTTIMSLNIAESMNAANNYARDLPVLHLLEYMMKLVQDWHHANKKNAIETSTKLAKKYEDIMRENYITSQTMTVKPSTDYLYTVIEDEKQFVVNLGERTCTCIRFQIDEMPCPHALAVVTYRSMDAYEYCSIYYSTDYLLKTYEIPVYHVSDESTWDIPREILEDVVLPPTGRVKPGRPKKLRIQLLPESQAKRCKTSCGQCGQEGHNRKTCESLREKT</sequence>
<proteinExistence type="predicted"/>
<gene>
    <name evidence="2" type="primary">LOC142181049</name>
</gene>
<accession>A0AC58UIF8</accession>
<reference evidence="2" key="2">
    <citation type="submission" date="2025-08" db="UniProtKB">
        <authorList>
            <consortium name="RefSeq"/>
        </authorList>
    </citation>
    <scope>IDENTIFICATION</scope>
    <source>
        <tissue evidence="2">Leaf</tissue>
    </source>
</reference>
<organism evidence="1 2">
    <name type="scientific">Nicotiana tabacum</name>
    <name type="common">Common tobacco</name>
    <dbReference type="NCBI Taxonomy" id="4097"/>
    <lineage>
        <taxon>Eukaryota</taxon>
        <taxon>Viridiplantae</taxon>
        <taxon>Streptophyta</taxon>
        <taxon>Embryophyta</taxon>
        <taxon>Tracheophyta</taxon>
        <taxon>Spermatophyta</taxon>
        <taxon>Magnoliopsida</taxon>
        <taxon>eudicotyledons</taxon>
        <taxon>Gunneridae</taxon>
        <taxon>Pentapetalae</taxon>
        <taxon>asterids</taxon>
        <taxon>lamiids</taxon>
        <taxon>Solanales</taxon>
        <taxon>Solanaceae</taxon>
        <taxon>Nicotianoideae</taxon>
        <taxon>Nicotianeae</taxon>
        <taxon>Nicotiana</taxon>
    </lineage>
</organism>
<keyword evidence="1" id="KW-1185">Reference proteome</keyword>
<protein>
    <submittedName>
        <fullName evidence="2">Uncharacterized protein LOC142181049</fullName>
    </submittedName>
</protein>
<name>A0AC58UIF8_TOBAC</name>
<dbReference type="RefSeq" id="XP_075109269.1">
    <property type="nucleotide sequence ID" value="XM_075253168.1"/>
</dbReference>
<evidence type="ECO:0000313" key="2">
    <source>
        <dbReference type="RefSeq" id="XP_075109269.1"/>
    </source>
</evidence>
<reference evidence="1" key="1">
    <citation type="journal article" date="2014" name="Nat. Commun.">
        <title>The tobacco genome sequence and its comparison with those of tomato and potato.</title>
        <authorList>
            <person name="Sierro N."/>
            <person name="Battey J.N."/>
            <person name="Ouadi S."/>
            <person name="Bakaher N."/>
            <person name="Bovet L."/>
            <person name="Willig A."/>
            <person name="Goepfert S."/>
            <person name="Peitsch M.C."/>
            <person name="Ivanov N.V."/>
        </authorList>
    </citation>
    <scope>NUCLEOTIDE SEQUENCE [LARGE SCALE GENOMIC DNA]</scope>
</reference>
<evidence type="ECO:0000313" key="1">
    <source>
        <dbReference type="Proteomes" id="UP000790787"/>
    </source>
</evidence>
<dbReference type="Proteomes" id="UP000790787">
    <property type="component" value="Chromosome 5"/>
</dbReference>